<dbReference type="AlphaFoldDB" id="A0A433SB14"/>
<evidence type="ECO:0000256" key="7">
    <source>
        <dbReference type="ARBA" id="ARBA00022977"/>
    </source>
</evidence>
<dbReference type="GO" id="GO:0009228">
    <property type="term" value="P:thiamine biosynthetic process"/>
    <property type="evidence" value="ECO:0007669"/>
    <property type="project" value="UniProtKB-KW"/>
</dbReference>
<dbReference type="Pfam" id="PF02581">
    <property type="entry name" value="TMP-TENI"/>
    <property type="match status" value="1"/>
</dbReference>
<dbReference type="EMBL" id="PQSP01000008">
    <property type="protein sequence ID" value="RUS65927.1"/>
    <property type="molecule type" value="Genomic_DNA"/>
</dbReference>
<sequence>MQNSEQATMSSIKNSSTAFPSAARPVVWSIAGSDSGGGAGIQADLRAFNLFGVHGCTAIAAVTAQNSVAVERIEAVSPQMLDAQLSALAKDLPPVAIKTGMLASAENVAVVAKWVDRLRADHPERHIALVVDPIRRASTGAELAGETLREAMLRELLPRATVVKPNQAEALWLVTGEDAGSAVSAGVSVPELAQAIRALGAQSVVVTGGDVGGGVDDPLTPWADDWMDTPQACGWLGLPRVVSTTTHGTGCTFTASVTAAMALGFCAADAIILAKMATTSAVAHGYPAGGGAGTVCIAPDFTWQSDLIPFLRSSQGQVVQPFPALSDNWMGLYPVVESAEWVERVVQAGAKTVQLRIKSDDKRLENAGFLAQEVKRSVACTQQAGVQFFVNDHWKLAIEHGAYGVHLGQEDLETADLDAIRAAGLRLGVSTHSIWQVCRARAVAPSYIACGPIHATSTKEMPWIPQGEGNLAYWCKVLREPVVAIAGLNEARSREAVRCGAKGIAVVSAVTQAASPEQAIADLQQAISTGKELPSYPVPWLPHSTLPMD</sequence>
<reference evidence="11 12" key="1">
    <citation type="submission" date="2018-01" db="EMBL/GenBank/DDBJ databases">
        <title>Saezia sanguinis gen. nov., sp. nov., in the order Burkholderiales isolated from human blood.</title>
        <authorList>
            <person name="Medina-Pascual M.J."/>
            <person name="Valdezate S."/>
            <person name="Monzon S."/>
            <person name="Cuesta I."/>
            <person name="Carrasco G."/>
            <person name="Villalon P."/>
            <person name="Saez-Nieto J.A."/>
        </authorList>
    </citation>
    <scope>NUCLEOTIDE SEQUENCE [LARGE SCALE GENOMIC DNA]</scope>
    <source>
        <strain evidence="11 12">CNM695-12</strain>
    </source>
</reference>
<evidence type="ECO:0000259" key="10">
    <source>
        <dbReference type="Pfam" id="PF08543"/>
    </source>
</evidence>
<dbReference type="NCBIfam" id="TIGR00097">
    <property type="entry name" value="HMP-P_kinase"/>
    <property type="match status" value="1"/>
</dbReference>
<evidence type="ECO:0000313" key="12">
    <source>
        <dbReference type="Proteomes" id="UP000286947"/>
    </source>
</evidence>
<evidence type="ECO:0000256" key="6">
    <source>
        <dbReference type="ARBA" id="ARBA00022842"/>
    </source>
</evidence>
<dbReference type="InterPro" id="IPR029056">
    <property type="entry name" value="Ribokinase-like"/>
</dbReference>
<comment type="pathway">
    <text evidence="2">Cofactor biosynthesis; thiamine diphosphate biosynthesis.</text>
</comment>
<dbReference type="GO" id="GO:0009229">
    <property type="term" value="P:thiamine diphosphate biosynthetic process"/>
    <property type="evidence" value="ECO:0007669"/>
    <property type="project" value="UniProtKB-UniPathway"/>
</dbReference>
<protein>
    <recommendedName>
        <fullName evidence="3">hydroxymethylpyrimidine kinase</fullName>
        <ecNumber evidence="3">2.7.1.49</ecNumber>
    </recommendedName>
</protein>
<dbReference type="GO" id="GO:0005829">
    <property type="term" value="C:cytosol"/>
    <property type="evidence" value="ECO:0007669"/>
    <property type="project" value="TreeGrafter"/>
</dbReference>
<gene>
    <name evidence="11" type="primary">thiE</name>
    <name evidence="11" type="ORF">CUZ56_02527</name>
</gene>
<feature type="domain" description="Pyridoxamine kinase/Phosphomethylpyrimidine kinase" evidence="10">
    <location>
        <begin position="34"/>
        <end position="295"/>
    </location>
</feature>
<dbReference type="Gene3D" id="3.40.1190.20">
    <property type="match status" value="1"/>
</dbReference>
<dbReference type="UniPathway" id="UPA00060">
    <property type="reaction ID" value="UER00138"/>
</dbReference>
<dbReference type="FunFam" id="3.20.20.70:FF:000064">
    <property type="entry name" value="Thiamine-phosphate synthase"/>
    <property type="match status" value="1"/>
</dbReference>
<keyword evidence="12" id="KW-1185">Reference proteome</keyword>
<evidence type="ECO:0000256" key="5">
    <source>
        <dbReference type="ARBA" id="ARBA00022723"/>
    </source>
</evidence>
<proteinExistence type="predicted"/>
<dbReference type="InterPro" id="IPR013749">
    <property type="entry name" value="PM/HMP-P_kinase-1"/>
</dbReference>
<dbReference type="InterPro" id="IPR036206">
    <property type="entry name" value="ThiamineP_synth_sf"/>
</dbReference>
<dbReference type="CDD" id="cd01169">
    <property type="entry name" value="HMPP_kinase"/>
    <property type="match status" value="1"/>
</dbReference>
<evidence type="ECO:0000256" key="1">
    <source>
        <dbReference type="ARBA" id="ARBA00001946"/>
    </source>
</evidence>
<dbReference type="CDD" id="cd00564">
    <property type="entry name" value="TMP_TenI"/>
    <property type="match status" value="1"/>
</dbReference>
<dbReference type="Proteomes" id="UP000286947">
    <property type="component" value="Unassembled WGS sequence"/>
</dbReference>
<comment type="caution">
    <text evidence="11">The sequence shown here is derived from an EMBL/GenBank/DDBJ whole genome shotgun (WGS) entry which is preliminary data.</text>
</comment>
<keyword evidence="7" id="KW-0784">Thiamine biosynthesis</keyword>
<name>A0A433SB14_9BURK</name>
<evidence type="ECO:0000259" key="9">
    <source>
        <dbReference type="Pfam" id="PF02581"/>
    </source>
</evidence>
<keyword evidence="4 11" id="KW-0808">Transferase</keyword>
<dbReference type="InterPro" id="IPR004399">
    <property type="entry name" value="HMP/HMP-P_kinase_dom"/>
</dbReference>
<dbReference type="GO" id="GO:0008972">
    <property type="term" value="F:phosphomethylpyrimidine kinase activity"/>
    <property type="evidence" value="ECO:0007669"/>
    <property type="project" value="InterPro"/>
</dbReference>
<feature type="domain" description="Thiamine phosphate synthase/TenI" evidence="9">
    <location>
        <begin position="338"/>
        <end position="510"/>
    </location>
</feature>
<dbReference type="Gene3D" id="3.20.20.70">
    <property type="entry name" value="Aldolase class I"/>
    <property type="match status" value="1"/>
</dbReference>
<dbReference type="PANTHER" id="PTHR20858:SF17">
    <property type="entry name" value="HYDROXYMETHYLPYRIMIDINE_PHOSPHOMETHYLPYRIMIDINE KINASE THI20-RELATED"/>
    <property type="match status" value="1"/>
</dbReference>
<dbReference type="InterPro" id="IPR013785">
    <property type="entry name" value="Aldolase_TIM"/>
</dbReference>
<accession>A0A433SB14</accession>
<dbReference type="SUPFAM" id="SSF53613">
    <property type="entry name" value="Ribokinase-like"/>
    <property type="match status" value="1"/>
</dbReference>
<dbReference type="GO" id="GO:0046872">
    <property type="term" value="F:metal ion binding"/>
    <property type="evidence" value="ECO:0007669"/>
    <property type="project" value="UniProtKB-KW"/>
</dbReference>
<evidence type="ECO:0000256" key="2">
    <source>
        <dbReference type="ARBA" id="ARBA00004948"/>
    </source>
</evidence>
<keyword evidence="8" id="KW-0511">Multifunctional enzyme</keyword>
<keyword evidence="6" id="KW-0460">Magnesium</keyword>
<dbReference type="PANTHER" id="PTHR20858">
    <property type="entry name" value="PHOSPHOMETHYLPYRIMIDINE KINASE"/>
    <property type="match status" value="1"/>
</dbReference>
<evidence type="ECO:0000313" key="11">
    <source>
        <dbReference type="EMBL" id="RUS65927.1"/>
    </source>
</evidence>
<dbReference type="SUPFAM" id="SSF51391">
    <property type="entry name" value="Thiamin phosphate synthase"/>
    <property type="match status" value="1"/>
</dbReference>
<evidence type="ECO:0000256" key="4">
    <source>
        <dbReference type="ARBA" id="ARBA00022679"/>
    </source>
</evidence>
<comment type="cofactor">
    <cofactor evidence="1">
        <name>Mg(2+)</name>
        <dbReference type="ChEBI" id="CHEBI:18420"/>
    </cofactor>
</comment>
<organism evidence="11 12">
    <name type="scientific">Saezia sanguinis</name>
    <dbReference type="NCBI Taxonomy" id="1965230"/>
    <lineage>
        <taxon>Bacteria</taxon>
        <taxon>Pseudomonadati</taxon>
        <taxon>Pseudomonadota</taxon>
        <taxon>Betaproteobacteria</taxon>
        <taxon>Burkholderiales</taxon>
        <taxon>Saeziaceae</taxon>
        <taxon>Saezia</taxon>
    </lineage>
</organism>
<keyword evidence="5" id="KW-0479">Metal-binding</keyword>
<dbReference type="InterPro" id="IPR022998">
    <property type="entry name" value="ThiamineP_synth_TenI"/>
</dbReference>
<evidence type="ECO:0000256" key="8">
    <source>
        <dbReference type="ARBA" id="ARBA00023268"/>
    </source>
</evidence>
<dbReference type="GO" id="GO:0008902">
    <property type="term" value="F:hydroxymethylpyrimidine kinase activity"/>
    <property type="evidence" value="ECO:0007669"/>
    <property type="project" value="UniProtKB-EC"/>
</dbReference>
<dbReference type="EC" id="2.7.1.49" evidence="3"/>
<evidence type="ECO:0000256" key="3">
    <source>
        <dbReference type="ARBA" id="ARBA00012135"/>
    </source>
</evidence>
<dbReference type="Pfam" id="PF08543">
    <property type="entry name" value="Phos_pyr_kin"/>
    <property type="match status" value="1"/>
</dbReference>
<dbReference type="OrthoDB" id="9810880at2"/>